<protein>
    <submittedName>
        <fullName evidence="2">Uncharacterized protein</fullName>
    </submittedName>
</protein>
<gene>
    <name evidence="2" type="ORF">Scep_001844</name>
</gene>
<evidence type="ECO:0000313" key="2">
    <source>
        <dbReference type="EMBL" id="KAK9166653.1"/>
    </source>
</evidence>
<keyword evidence="1" id="KW-0732">Signal</keyword>
<dbReference type="EMBL" id="JBBNAG010000001">
    <property type="protein sequence ID" value="KAK9166653.1"/>
    <property type="molecule type" value="Genomic_DNA"/>
</dbReference>
<sequence length="59" mass="7112">MLLMFFFILHLHMLLWYELDETLEECNGPLLYQLKREFSTISQGDLSVSKYYTCNDPNF</sequence>
<comment type="caution">
    <text evidence="2">The sequence shown here is derived from an EMBL/GenBank/DDBJ whole genome shotgun (WGS) entry which is preliminary data.</text>
</comment>
<dbReference type="Proteomes" id="UP001419268">
    <property type="component" value="Unassembled WGS sequence"/>
</dbReference>
<proteinExistence type="predicted"/>
<evidence type="ECO:0000256" key="1">
    <source>
        <dbReference type="SAM" id="SignalP"/>
    </source>
</evidence>
<evidence type="ECO:0000313" key="3">
    <source>
        <dbReference type="Proteomes" id="UP001419268"/>
    </source>
</evidence>
<organism evidence="2 3">
    <name type="scientific">Stephania cephalantha</name>
    <dbReference type="NCBI Taxonomy" id="152367"/>
    <lineage>
        <taxon>Eukaryota</taxon>
        <taxon>Viridiplantae</taxon>
        <taxon>Streptophyta</taxon>
        <taxon>Embryophyta</taxon>
        <taxon>Tracheophyta</taxon>
        <taxon>Spermatophyta</taxon>
        <taxon>Magnoliopsida</taxon>
        <taxon>Ranunculales</taxon>
        <taxon>Menispermaceae</taxon>
        <taxon>Menispermoideae</taxon>
        <taxon>Cissampelideae</taxon>
        <taxon>Stephania</taxon>
    </lineage>
</organism>
<reference evidence="2 3" key="1">
    <citation type="submission" date="2024-01" db="EMBL/GenBank/DDBJ databases">
        <title>Genome assemblies of Stephania.</title>
        <authorList>
            <person name="Yang L."/>
        </authorList>
    </citation>
    <scope>NUCLEOTIDE SEQUENCE [LARGE SCALE GENOMIC DNA]</scope>
    <source>
        <strain evidence="2">JXDWG</strain>
        <tissue evidence="2">Leaf</tissue>
    </source>
</reference>
<dbReference type="AlphaFoldDB" id="A0AAP0LA50"/>
<keyword evidence="3" id="KW-1185">Reference proteome</keyword>
<feature type="signal peptide" evidence="1">
    <location>
        <begin position="1"/>
        <end position="16"/>
    </location>
</feature>
<name>A0AAP0LA50_9MAGN</name>
<accession>A0AAP0LA50</accession>
<feature type="chain" id="PRO_5042911936" evidence="1">
    <location>
        <begin position="17"/>
        <end position="59"/>
    </location>
</feature>